<evidence type="ECO:0000256" key="2">
    <source>
        <dbReference type="ARBA" id="ARBA00022676"/>
    </source>
</evidence>
<evidence type="ECO:0000256" key="8">
    <source>
        <dbReference type="ARBA" id="ARBA00037847"/>
    </source>
</evidence>
<keyword evidence="7" id="KW-0472">Membrane</keyword>
<comment type="subcellular location">
    <subcellularLocation>
        <location evidence="8">Endomembrane system</location>
        <topology evidence="8">Single-pass membrane protein</topology>
    </subcellularLocation>
    <subcellularLocation>
        <location evidence="1">Membrane</location>
        <topology evidence="1">Single-pass type II membrane protein</topology>
    </subcellularLocation>
</comment>
<dbReference type="Pfam" id="PF02434">
    <property type="entry name" value="Fringe"/>
    <property type="match status" value="1"/>
</dbReference>
<comment type="caution">
    <text evidence="10">The sequence shown here is derived from an EMBL/GenBank/DDBJ whole genome shotgun (WGS) entry which is preliminary data.</text>
</comment>
<accession>A0A812LP98</accession>
<keyword evidence="6" id="KW-1133">Transmembrane helix</keyword>
<evidence type="ECO:0000256" key="1">
    <source>
        <dbReference type="ARBA" id="ARBA00004606"/>
    </source>
</evidence>
<dbReference type="EMBL" id="CAJNJA010009142">
    <property type="protein sequence ID" value="CAE7243625.1"/>
    <property type="molecule type" value="Genomic_DNA"/>
</dbReference>
<protein>
    <submittedName>
        <fullName evidence="10">B3GLCT protein</fullName>
    </submittedName>
</protein>
<name>A0A812LP98_9DINO</name>
<evidence type="ECO:0000256" key="5">
    <source>
        <dbReference type="ARBA" id="ARBA00022968"/>
    </source>
</evidence>
<evidence type="ECO:0000256" key="4">
    <source>
        <dbReference type="ARBA" id="ARBA00022692"/>
    </source>
</evidence>
<evidence type="ECO:0000256" key="6">
    <source>
        <dbReference type="ARBA" id="ARBA00022989"/>
    </source>
</evidence>
<reference evidence="10" key="1">
    <citation type="submission" date="2021-02" db="EMBL/GenBank/DDBJ databases">
        <authorList>
            <person name="Dougan E. K."/>
            <person name="Rhodes N."/>
            <person name="Thang M."/>
            <person name="Chan C."/>
        </authorList>
    </citation>
    <scope>NUCLEOTIDE SEQUENCE</scope>
</reference>
<organism evidence="10 11">
    <name type="scientific">Symbiodinium necroappetens</name>
    <dbReference type="NCBI Taxonomy" id="1628268"/>
    <lineage>
        <taxon>Eukaryota</taxon>
        <taxon>Sar</taxon>
        <taxon>Alveolata</taxon>
        <taxon>Dinophyceae</taxon>
        <taxon>Suessiales</taxon>
        <taxon>Symbiodiniaceae</taxon>
        <taxon>Symbiodinium</taxon>
    </lineage>
</organism>
<dbReference type="Proteomes" id="UP000601435">
    <property type="component" value="Unassembled WGS sequence"/>
</dbReference>
<keyword evidence="11" id="KW-1185">Reference proteome</keyword>
<keyword evidence="5" id="KW-0735">Signal-anchor</keyword>
<dbReference type="GO" id="GO:0016020">
    <property type="term" value="C:membrane"/>
    <property type="evidence" value="ECO:0007669"/>
    <property type="project" value="UniProtKB-SubCell"/>
</dbReference>
<gene>
    <name evidence="10" type="primary">B3GLCT</name>
    <name evidence="10" type="ORF">SNEC2469_LOCUS4600</name>
</gene>
<keyword evidence="3" id="KW-0808">Transferase</keyword>
<dbReference type="GO" id="GO:0012505">
    <property type="term" value="C:endomembrane system"/>
    <property type="evidence" value="ECO:0007669"/>
    <property type="project" value="UniProtKB-SubCell"/>
</dbReference>
<keyword evidence="2" id="KW-0328">Glycosyltransferase</keyword>
<dbReference type="InterPro" id="IPR003378">
    <property type="entry name" value="Fringe-like_glycosylTrfase"/>
</dbReference>
<dbReference type="OrthoDB" id="421979at2759"/>
<evidence type="ECO:0000313" key="11">
    <source>
        <dbReference type="Proteomes" id="UP000601435"/>
    </source>
</evidence>
<dbReference type="GO" id="GO:0016757">
    <property type="term" value="F:glycosyltransferase activity"/>
    <property type="evidence" value="ECO:0007669"/>
    <property type="project" value="UniProtKB-KW"/>
</dbReference>
<dbReference type="Gene3D" id="3.90.550.50">
    <property type="match status" value="2"/>
</dbReference>
<evidence type="ECO:0000256" key="3">
    <source>
        <dbReference type="ARBA" id="ARBA00022679"/>
    </source>
</evidence>
<sequence>MAEAEKEFRHQGLWSFLPWIWQSEQKRKGSGRGKRQAGGSQRWTVFAEPATMVDPGRLEAILASYDAKEPWYLGHGLTDEQMSIVHHYQQEPAYPLGHSAFALSEALLRKLVKDLEEKPIGGGQQIEPIWELANRLSKLAVHITDRKDAFCLRKAAGCATWARDLDSYRPSMGLSPKDVVIAVKTVGKFHQPRIPLLKEFWADDSPSDVLYLSNQGDDGGLGAKIVDLSQEFGDMVDPSKESTKHGSGHCSKMLAILRYLKKHQPQRRWYVVTDDDTLLNVPRLLRVLDSHDDKKAVYLGERYGWSHTEDHEGTNYITTGAGMALTAKALQQVVACSSCTCRSPDSPDDMSLGSWFRSLGVQVTHEEGFHQSEPHNYHKDLLAVSDEPISFHRYNALGSARSGHGWHCQSVQCSCEAIKTRCLLQEGPAQRGVLWMKSCVLTDLHEEPS</sequence>
<evidence type="ECO:0000256" key="7">
    <source>
        <dbReference type="ARBA" id="ARBA00023136"/>
    </source>
</evidence>
<feature type="domain" description="Fringe-like glycosyltransferase" evidence="9">
    <location>
        <begin position="175"/>
        <end position="394"/>
    </location>
</feature>
<proteinExistence type="predicted"/>
<keyword evidence="4" id="KW-0812">Transmembrane</keyword>
<dbReference type="PANTHER" id="PTHR10811">
    <property type="entry name" value="FRINGE-RELATED"/>
    <property type="match status" value="1"/>
</dbReference>
<evidence type="ECO:0000313" key="10">
    <source>
        <dbReference type="EMBL" id="CAE7243625.1"/>
    </source>
</evidence>
<evidence type="ECO:0000259" key="9">
    <source>
        <dbReference type="Pfam" id="PF02434"/>
    </source>
</evidence>
<dbReference type="AlphaFoldDB" id="A0A812LP98"/>